<accession>A0AAV0YJK9</accession>
<reference evidence="2 3" key="1">
    <citation type="submission" date="2023-01" db="EMBL/GenBank/DDBJ databases">
        <authorList>
            <person name="Kreplak J."/>
        </authorList>
    </citation>
    <scope>NUCLEOTIDE SEQUENCE [LARGE SCALE GENOMIC DNA]</scope>
</reference>
<keyword evidence="3" id="KW-1185">Reference proteome</keyword>
<name>A0AAV0YJK9_VICFA</name>
<protein>
    <recommendedName>
        <fullName evidence="1">Reverse transcriptase Ty1/copia-type domain-containing protein</fullName>
    </recommendedName>
</protein>
<evidence type="ECO:0000259" key="1">
    <source>
        <dbReference type="Pfam" id="PF07727"/>
    </source>
</evidence>
<dbReference type="Pfam" id="PF07727">
    <property type="entry name" value="RVT_2"/>
    <property type="match status" value="1"/>
</dbReference>
<dbReference type="InterPro" id="IPR013103">
    <property type="entry name" value="RVT_2"/>
</dbReference>
<evidence type="ECO:0000313" key="3">
    <source>
        <dbReference type="Proteomes" id="UP001157006"/>
    </source>
</evidence>
<dbReference type="Proteomes" id="UP001157006">
    <property type="component" value="Unassembled WGS sequence"/>
</dbReference>
<dbReference type="EMBL" id="CATIWC010002215">
    <property type="protein sequence ID" value="CAI8584703.1"/>
    <property type="molecule type" value="Genomic_DNA"/>
</dbReference>
<evidence type="ECO:0000313" key="2">
    <source>
        <dbReference type="EMBL" id="CAI8584703.1"/>
    </source>
</evidence>
<proteinExistence type="predicted"/>
<feature type="domain" description="Reverse transcriptase Ty1/copia-type" evidence="1">
    <location>
        <begin position="11"/>
        <end position="74"/>
    </location>
</feature>
<comment type="caution">
    <text evidence="2">The sequence shown here is derived from an EMBL/GenBank/DDBJ whole genome shotgun (WGS) entry which is preliminary data.</text>
</comment>
<gene>
    <name evidence="2" type="ORF">VFH_U088280</name>
</gene>
<dbReference type="AlphaFoldDB" id="A0AAV0YJK9"/>
<organism evidence="2 3">
    <name type="scientific">Vicia faba</name>
    <name type="common">Broad bean</name>
    <name type="synonym">Faba vulgaris</name>
    <dbReference type="NCBI Taxonomy" id="3906"/>
    <lineage>
        <taxon>Eukaryota</taxon>
        <taxon>Viridiplantae</taxon>
        <taxon>Streptophyta</taxon>
        <taxon>Embryophyta</taxon>
        <taxon>Tracheophyta</taxon>
        <taxon>Spermatophyta</taxon>
        <taxon>Magnoliopsida</taxon>
        <taxon>eudicotyledons</taxon>
        <taxon>Gunneridae</taxon>
        <taxon>Pentapetalae</taxon>
        <taxon>rosids</taxon>
        <taxon>fabids</taxon>
        <taxon>Fabales</taxon>
        <taxon>Fabaceae</taxon>
        <taxon>Papilionoideae</taxon>
        <taxon>50 kb inversion clade</taxon>
        <taxon>NPAAA clade</taxon>
        <taxon>Hologalegina</taxon>
        <taxon>IRL clade</taxon>
        <taxon>Fabeae</taxon>
        <taxon>Vicia</taxon>
    </lineage>
</organism>
<sequence length="112" mass="12791">MNNEPQALATNNTWYLTALPKEKVATGCQRVYRIKHKSDGTVECYNARLVVKGYTQQAGVNFLDTFSPVAKFHIKELRNLKYFLGLQVLHTNKGIHLSQRMYALDILARYSG</sequence>